<sequence>MSPGLAYEILAISGDSPSEATIESFSALRLLSLQTDPESFGSTYERELAFNKDIWFQRLSSPFKRTFISSARDEGGSDRWVGTVTMLGPSEFLPSTSEILEKAGVDRSCNVYILAGMWVHPDYRGMGMGSTLVMAGLDWVRSNNDPKNDADGHGRKTVLLIVANNNPKGRALYEKIGFKDWPEVVSDDENETWMMMHCA</sequence>
<keyword evidence="2" id="KW-1185">Reference proteome</keyword>
<gene>
    <name evidence="1" type="ORF">BJ138DRAFT_1054829</name>
</gene>
<evidence type="ECO:0000313" key="1">
    <source>
        <dbReference type="EMBL" id="KAH7915471.1"/>
    </source>
</evidence>
<reference evidence="1" key="1">
    <citation type="journal article" date="2021" name="New Phytol.">
        <title>Evolutionary innovations through gain and loss of genes in the ectomycorrhizal Boletales.</title>
        <authorList>
            <person name="Wu G."/>
            <person name="Miyauchi S."/>
            <person name="Morin E."/>
            <person name="Kuo A."/>
            <person name="Drula E."/>
            <person name="Varga T."/>
            <person name="Kohler A."/>
            <person name="Feng B."/>
            <person name="Cao Y."/>
            <person name="Lipzen A."/>
            <person name="Daum C."/>
            <person name="Hundley H."/>
            <person name="Pangilinan J."/>
            <person name="Johnson J."/>
            <person name="Barry K."/>
            <person name="LaButti K."/>
            <person name="Ng V."/>
            <person name="Ahrendt S."/>
            <person name="Min B."/>
            <person name="Choi I.G."/>
            <person name="Park H."/>
            <person name="Plett J.M."/>
            <person name="Magnuson J."/>
            <person name="Spatafora J.W."/>
            <person name="Nagy L.G."/>
            <person name="Henrissat B."/>
            <person name="Grigoriev I.V."/>
            <person name="Yang Z.L."/>
            <person name="Xu J."/>
            <person name="Martin F.M."/>
        </authorList>
    </citation>
    <scope>NUCLEOTIDE SEQUENCE</scope>
    <source>
        <strain evidence="1">ATCC 28755</strain>
    </source>
</reference>
<dbReference type="EMBL" id="MU267600">
    <property type="protein sequence ID" value="KAH7915471.1"/>
    <property type="molecule type" value="Genomic_DNA"/>
</dbReference>
<comment type="caution">
    <text evidence="1">The sequence shown here is derived from an EMBL/GenBank/DDBJ whole genome shotgun (WGS) entry which is preliminary data.</text>
</comment>
<dbReference type="Proteomes" id="UP000790377">
    <property type="component" value="Unassembled WGS sequence"/>
</dbReference>
<proteinExistence type="predicted"/>
<organism evidence="1 2">
    <name type="scientific">Hygrophoropsis aurantiaca</name>
    <dbReference type="NCBI Taxonomy" id="72124"/>
    <lineage>
        <taxon>Eukaryota</taxon>
        <taxon>Fungi</taxon>
        <taxon>Dikarya</taxon>
        <taxon>Basidiomycota</taxon>
        <taxon>Agaricomycotina</taxon>
        <taxon>Agaricomycetes</taxon>
        <taxon>Agaricomycetidae</taxon>
        <taxon>Boletales</taxon>
        <taxon>Coniophorineae</taxon>
        <taxon>Hygrophoropsidaceae</taxon>
        <taxon>Hygrophoropsis</taxon>
    </lineage>
</organism>
<name>A0ACB8APK5_9AGAM</name>
<accession>A0ACB8APK5</accession>
<evidence type="ECO:0000313" key="2">
    <source>
        <dbReference type="Proteomes" id="UP000790377"/>
    </source>
</evidence>
<protein>
    <submittedName>
        <fullName evidence="1">Acyl-CoA N-acyltransferase</fullName>
    </submittedName>
</protein>